<dbReference type="GO" id="GO:0004519">
    <property type="term" value="F:endonuclease activity"/>
    <property type="evidence" value="ECO:0007669"/>
    <property type="project" value="UniProtKB-KW"/>
</dbReference>
<dbReference type="InterPro" id="IPR004568">
    <property type="entry name" value="Ppantetheine-prot_Trfase_dom"/>
</dbReference>
<keyword evidence="19" id="KW-1185">Reference proteome</keyword>
<evidence type="ECO:0000256" key="12">
    <source>
        <dbReference type="ARBA" id="ARBA00023098"/>
    </source>
</evidence>
<evidence type="ECO:0000313" key="16">
    <source>
        <dbReference type="EMBL" id="SBT32454.1"/>
    </source>
</evidence>
<dbReference type="InterPro" id="IPR002036">
    <property type="entry name" value="YbeY"/>
</dbReference>
<sequence>MQSSQSNQELYAHFLACEVSCIHLDGHIGKSNCSIIMPCFSAPTFNNAYSKIVRLFFFYFFAFYKKEVFPTVVINSLDIVKRSNMSLNSVKGSNISLYNSFFYKSKRVNKLFKVKKVRKKNKCYIDNFVYGTTGLGKKYFLREKKKGIWGSCKSGYHVNRLLKVYAVEENYDNLFGKMNSSIINKVLNEKIMNNENYEHNSFLEIWNNQVDIPIDLATFEKEVKKLIHILKFTNVQLNITFVSSKEMKTINKKHRNKNKPTDVISILNYVENLNSGNYKKETFANDGILETKHFKSGDIYLCPDYINKECVISKVKYEQGVIQRGEKLGTEKLNTENSSGNTDTPQSSENAVNCNIGRDDDEENKRGVNRLFQNIFCVNERLPFYVLHALIHLMHKDHVNNFEEYSEFMDIEEKTIEQYLKFHHYTQTFYAHHIVGLGTDILSVNRIYKILQNKNKTSFLKKVLNSTELKELAAQGVDEKLATNDGETKHGAGAEKIAIYVSKKFAAKEAILKSIGRGLSSISKYGLSMNDIEIRNDKYGKPHVHLYDKARKIAYEMGIVKIFLSISDEKITFNDHNMTNKQTTSSNFSTYLIHAQALAVGSNV</sequence>
<dbReference type="GO" id="GO:0006364">
    <property type="term" value="P:rRNA processing"/>
    <property type="evidence" value="ECO:0007669"/>
    <property type="project" value="InterPro"/>
</dbReference>
<dbReference type="InterPro" id="IPR023091">
    <property type="entry name" value="MetalPrtase_cat_dom_sf_prd"/>
</dbReference>
<dbReference type="InterPro" id="IPR037143">
    <property type="entry name" value="4-PPantetheinyl_Trfase_dom_sf"/>
</dbReference>
<feature type="region of interest" description="Disordered" evidence="14">
    <location>
        <begin position="331"/>
        <end position="358"/>
    </location>
</feature>
<dbReference type="Pfam" id="PF01648">
    <property type="entry name" value="ACPS"/>
    <property type="match status" value="1"/>
</dbReference>
<evidence type="ECO:0000256" key="11">
    <source>
        <dbReference type="ARBA" id="ARBA00022842"/>
    </source>
</evidence>
<keyword evidence="5" id="KW-0540">Nuclease</keyword>
<keyword evidence="9" id="KW-0276">Fatty acid metabolism</keyword>
<keyword evidence="6" id="KW-0479">Metal-binding</keyword>
<dbReference type="SUPFAM" id="SSF55486">
    <property type="entry name" value="Metalloproteases ('zincins'), catalytic domain"/>
    <property type="match status" value="1"/>
</dbReference>
<keyword evidence="12" id="KW-0443">Lipid metabolism</keyword>
<proteinExistence type="inferred from homology"/>
<comment type="similarity">
    <text evidence="2">Belongs to the endoribonuclease YbeY family.</text>
</comment>
<dbReference type="HAMAP" id="MF_00101">
    <property type="entry name" value="AcpS"/>
    <property type="match status" value="1"/>
</dbReference>
<dbReference type="GO" id="GO:0006633">
    <property type="term" value="P:fatty acid biosynthetic process"/>
    <property type="evidence" value="ECO:0007669"/>
    <property type="project" value="UniProtKB-KW"/>
</dbReference>
<dbReference type="GO" id="GO:0008897">
    <property type="term" value="F:holo-[acyl-carrier-protein] synthase activity"/>
    <property type="evidence" value="ECO:0007669"/>
    <property type="project" value="InterPro"/>
</dbReference>
<evidence type="ECO:0000256" key="1">
    <source>
        <dbReference type="ARBA" id="ARBA00001947"/>
    </source>
</evidence>
<accession>A0A1A8YNG5</accession>
<evidence type="ECO:0000313" key="17">
    <source>
        <dbReference type="EMBL" id="SBT33072.1"/>
    </source>
</evidence>
<dbReference type="SUPFAM" id="SSF56214">
    <property type="entry name" value="4'-phosphopantetheinyl transferase"/>
    <property type="match status" value="1"/>
</dbReference>
<evidence type="ECO:0000256" key="3">
    <source>
        <dbReference type="ARBA" id="ARBA00022516"/>
    </source>
</evidence>
<dbReference type="Gene3D" id="3.40.390.30">
    <property type="entry name" value="Metalloproteases ('zincins'), catalytic domain"/>
    <property type="match status" value="1"/>
</dbReference>
<keyword evidence="3" id="KW-0444">Lipid biosynthesis</keyword>
<reference evidence="17" key="1">
    <citation type="submission" date="2016-05" db="EMBL/GenBank/DDBJ databases">
        <authorList>
            <person name="Lavstsen T."/>
            <person name="Jespersen J.S."/>
        </authorList>
    </citation>
    <scope>NUCLEOTIDE SEQUENCE [LARGE SCALE GENOMIC DNA]</scope>
</reference>
<evidence type="ECO:0000313" key="18">
    <source>
        <dbReference type="Proteomes" id="UP000078550"/>
    </source>
</evidence>
<dbReference type="GO" id="GO:0000287">
    <property type="term" value="F:magnesium ion binding"/>
    <property type="evidence" value="ECO:0007669"/>
    <property type="project" value="InterPro"/>
</dbReference>
<evidence type="ECO:0000256" key="9">
    <source>
        <dbReference type="ARBA" id="ARBA00022832"/>
    </source>
</evidence>
<dbReference type="Proteomes" id="UP000078555">
    <property type="component" value="Unassembled WGS sequence"/>
</dbReference>
<protein>
    <submittedName>
        <fullName evidence="17">Holo-[acyl-carrier-protein] synthase, putative (ACPS)</fullName>
    </submittedName>
</protein>
<evidence type="ECO:0000313" key="19">
    <source>
        <dbReference type="Proteomes" id="UP000078555"/>
    </source>
</evidence>
<dbReference type="HAMAP" id="MF_00009">
    <property type="entry name" value="Endoribonucl_YbeY"/>
    <property type="match status" value="1"/>
</dbReference>
<dbReference type="NCBIfam" id="TIGR00556">
    <property type="entry name" value="pantethn_trn"/>
    <property type="match status" value="1"/>
</dbReference>
<organism evidence="17 18">
    <name type="scientific">Plasmodium ovale wallikeri</name>
    <dbReference type="NCBI Taxonomy" id="864142"/>
    <lineage>
        <taxon>Eukaryota</taxon>
        <taxon>Sar</taxon>
        <taxon>Alveolata</taxon>
        <taxon>Apicomplexa</taxon>
        <taxon>Aconoidasida</taxon>
        <taxon>Haemosporida</taxon>
        <taxon>Plasmodiidae</taxon>
        <taxon>Plasmodium</taxon>
        <taxon>Plasmodium (Plasmodium)</taxon>
    </lineage>
</organism>
<dbReference type="Proteomes" id="UP000078550">
    <property type="component" value="Unassembled WGS sequence"/>
</dbReference>
<evidence type="ECO:0000256" key="14">
    <source>
        <dbReference type="SAM" id="MobiDB-lite"/>
    </source>
</evidence>
<keyword evidence="13" id="KW-0275">Fatty acid biosynthesis</keyword>
<evidence type="ECO:0000256" key="13">
    <source>
        <dbReference type="ARBA" id="ARBA00023160"/>
    </source>
</evidence>
<evidence type="ECO:0000256" key="7">
    <source>
        <dbReference type="ARBA" id="ARBA00022759"/>
    </source>
</evidence>
<dbReference type="InterPro" id="IPR008278">
    <property type="entry name" value="4-PPantetheinyl_Trfase_dom"/>
</dbReference>
<evidence type="ECO:0000259" key="15">
    <source>
        <dbReference type="Pfam" id="PF01648"/>
    </source>
</evidence>
<evidence type="ECO:0000256" key="5">
    <source>
        <dbReference type="ARBA" id="ARBA00022722"/>
    </source>
</evidence>
<feature type="compositionally biased region" description="Polar residues" evidence="14">
    <location>
        <begin position="335"/>
        <end position="353"/>
    </location>
</feature>
<dbReference type="GO" id="GO:0004222">
    <property type="term" value="F:metalloendopeptidase activity"/>
    <property type="evidence" value="ECO:0007669"/>
    <property type="project" value="InterPro"/>
</dbReference>
<dbReference type="Gene3D" id="3.90.470.20">
    <property type="entry name" value="4'-phosphopantetheinyl transferase domain"/>
    <property type="match status" value="1"/>
</dbReference>
<evidence type="ECO:0000256" key="4">
    <source>
        <dbReference type="ARBA" id="ARBA00022679"/>
    </source>
</evidence>
<keyword evidence="4" id="KW-0808">Transferase</keyword>
<dbReference type="EMBL" id="FLRE01000050">
    <property type="protein sequence ID" value="SBT33072.1"/>
    <property type="molecule type" value="Genomic_DNA"/>
</dbReference>
<name>A0A1A8YNG5_PLAOA</name>
<keyword evidence="10" id="KW-0862">Zinc</keyword>
<evidence type="ECO:0000256" key="2">
    <source>
        <dbReference type="ARBA" id="ARBA00010875"/>
    </source>
</evidence>
<reference evidence="18" key="2">
    <citation type="submission" date="2016-05" db="EMBL/GenBank/DDBJ databases">
        <authorList>
            <person name="Naeem Raeece"/>
        </authorList>
    </citation>
    <scope>NUCLEOTIDE SEQUENCE [LARGE SCALE GENOMIC DNA]</scope>
</reference>
<dbReference type="EMBL" id="FLRD01000038">
    <property type="protein sequence ID" value="SBT32454.1"/>
    <property type="molecule type" value="Genomic_DNA"/>
</dbReference>
<comment type="cofactor">
    <cofactor evidence="1">
        <name>Zn(2+)</name>
        <dbReference type="ChEBI" id="CHEBI:29105"/>
    </cofactor>
</comment>
<dbReference type="AlphaFoldDB" id="A0A1A8YNG5"/>
<gene>
    <name evidence="16" type="ORF">POVWA1_012140</name>
    <name evidence="17" type="ORF">POVWA2_012830</name>
</gene>
<keyword evidence="7" id="KW-0255">Endonuclease</keyword>
<dbReference type="Pfam" id="PF02130">
    <property type="entry name" value="YbeY"/>
    <property type="match status" value="1"/>
</dbReference>
<evidence type="ECO:0000256" key="10">
    <source>
        <dbReference type="ARBA" id="ARBA00022833"/>
    </source>
</evidence>
<evidence type="ECO:0000256" key="6">
    <source>
        <dbReference type="ARBA" id="ARBA00022723"/>
    </source>
</evidence>
<keyword evidence="8" id="KW-0378">Hydrolase</keyword>
<feature type="domain" description="4'-phosphopantetheinyl transferase" evidence="15">
    <location>
        <begin position="436"/>
        <end position="561"/>
    </location>
</feature>
<keyword evidence="11" id="KW-0460">Magnesium</keyword>
<dbReference type="InterPro" id="IPR002582">
    <property type="entry name" value="ACPS"/>
</dbReference>
<reference evidence="19" key="3">
    <citation type="submission" date="2016-05" db="EMBL/GenBank/DDBJ databases">
        <authorList>
            <person name="Naeem R."/>
        </authorList>
    </citation>
    <scope>NUCLEOTIDE SEQUENCE [LARGE SCALE GENOMIC DNA]</scope>
</reference>
<evidence type="ECO:0000256" key="8">
    <source>
        <dbReference type="ARBA" id="ARBA00022801"/>
    </source>
</evidence>